<evidence type="ECO:0000313" key="1">
    <source>
        <dbReference type="EMBL" id="KLE31265.1"/>
    </source>
</evidence>
<dbReference type="STRING" id="1581420.AAW00_13975"/>
<name>A0A0G9MKQ3_9SPHN</name>
<organism evidence="1 2">
    <name type="scientific">Aurantiacibacter luteus</name>
    <dbReference type="NCBI Taxonomy" id="1581420"/>
    <lineage>
        <taxon>Bacteria</taxon>
        <taxon>Pseudomonadati</taxon>
        <taxon>Pseudomonadota</taxon>
        <taxon>Alphaproteobacteria</taxon>
        <taxon>Sphingomonadales</taxon>
        <taxon>Erythrobacteraceae</taxon>
        <taxon>Aurantiacibacter</taxon>
    </lineage>
</organism>
<reference evidence="1 2" key="1">
    <citation type="submission" date="2015-04" db="EMBL/GenBank/DDBJ databases">
        <title>The draft genome sequence of Erythrobacter luteus KA37.</title>
        <authorList>
            <person name="Zhuang L."/>
            <person name="Liu Y."/>
            <person name="Shao Z."/>
        </authorList>
    </citation>
    <scope>NUCLEOTIDE SEQUENCE [LARGE SCALE GENOMIC DNA]</scope>
    <source>
        <strain evidence="1 2">KA37</strain>
    </source>
</reference>
<keyword evidence="2" id="KW-1185">Reference proteome</keyword>
<evidence type="ECO:0008006" key="3">
    <source>
        <dbReference type="Google" id="ProtNLM"/>
    </source>
</evidence>
<protein>
    <recommendedName>
        <fullName evidence="3">Flagellar FliJ protein</fullName>
    </recommendedName>
</protein>
<dbReference type="PATRIC" id="fig|1581420.6.peg.2858"/>
<sequence>MATDKTRLQRLERLARLRAVERHEATRRMALAVDAQCRSDDLLARCRDITARYAATDTAQCGQDLVGAMRFAAHMADVAETSRQCADLTAEASRLARQDMATAQRRGELVEQRLDSEKRAYLREDGRDNPELARNLMRRSRT</sequence>
<dbReference type="AlphaFoldDB" id="A0A0G9MKQ3"/>
<evidence type="ECO:0000313" key="2">
    <source>
        <dbReference type="Proteomes" id="UP000053464"/>
    </source>
</evidence>
<comment type="caution">
    <text evidence="1">The sequence shown here is derived from an EMBL/GenBank/DDBJ whole genome shotgun (WGS) entry which is preliminary data.</text>
</comment>
<dbReference type="EMBL" id="LBHB01000006">
    <property type="protein sequence ID" value="KLE31265.1"/>
    <property type="molecule type" value="Genomic_DNA"/>
</dbReference>
<accession>A0A0G9MKQ3</accession>
<proteinExistence type="predicted"/>
<dbReference type="Proteomes" id="UP000053464">
    <property type="component" value="Unassembled WGS sequence"/>
</dbReference>
<dbReference type="RefSeq" id="WP_047005069.1">
    <property type="nucleotide sequence ID" value="NZ_LBHB01000006.1"/>
</dbReference>
<gene>
    <name evidence="1" type="ORF">AAW00_13975</name>
</gene>